<gene>
    <name evidence="3" type="primary">LOC108085778</name>
</gene>
<organism evidence="2 3">
    <name type="scientific">Drosophila kikkawai</name>
    <name type="common">Fruit fly</name>
    <dbReference type="NCBI Taxonomy" id="30033"/>
    <lineage>
        <taxon>Eukaryota</taxon>
        <taxon>Metazoa</taxon>
        <taxon>Ecdysozoa</taxon>
        <taxon>Arthropoda</taxon>
        <taxon>Hexapoda</taxon>
        <taxon>Insecta</taxon>
        <taxon>Pterygota</taxon>
        <taxon>Neoptera</taxon>
        <taxon>Endopterygota</taxon>
        <taxon>Diptera</taxon>
        <taxon>Brachycera</taxon>
        <taxon>Muscomorpha</taxon>
        <taxon>Ephydroidea</taxon>
        <taxon>Drosophilidae</taxon>
        <taxon>Drosophila</taxon>
        <taxon>Sophophora</taxon>
    </lineage>
</organism>
<proteinExistence type="predicted"/>
<dbReference type="GO" id="GO:0045039">
    <property type="term" value="P:protein insertion into mitochondrial inner membrane"/>
    <property type="evidence" value="ECO:0007669"/>
    <property type="project" value="TreeGrafter"/>
</dbReference>
<dbReference type="OrthoDB" id="5970620at2759"/>
<dbReference type="RefSeq" id="XP_017038017.2">
    <property type="nucleotide sequence ID" value="XM_017182528.3"/>
</dbReference>
<evidence type="ECO:0000256" key="1">
    <source>
        <dbReference type="SAM" id="MobiDB-lite"/>
    </source>
</evidence>
<name>A0A6P4J964_DROKI</name>
<dbReference type="AlphaFoldDB" id="A0A6P4J964"/>
<dbReference type="PANTHER" id="PTHR21435">
    <property type="entry name" value="MITOCHONDRIAL IMPORT INNER MEMBRANE TRANSLOCASE SUBUNIT TIM29"/>
    <property type="match status" value="1"/>
</dbReference>
<dbReference type="PANTHER" id="PTHR21435:SF1">
    <property type="entry name" value="MITOCHONDRIAL IMPORT INNER MEMBRANE TRANSLOCASE SUBUNIT TIM29"/>
    <property type="match status" value="1"/>
</dbReference>
<dbReference type="Proteomes" id="UP001652661">
    <property type="component" value="Chromosome X"/>
</dbReference>
<dbReference type="OMA" id="WRLKWKM"/>
<dbReference type="GeneID" id="108085778"/>
<feature type="region of interest" description="Disordered" evidence="1">
    <location>
        <begin position="1"/>
        <end position="26"/>
    </location>
</feature>
<evidence type="ECO:0000313" key="3">
    <source>
        <dbReference type="RefSeq" id="XP_017038017.2"/>
    </source>
</evidence>
<keyword evidence="2" id="KW-1185">Reference proteome</keyword>
<protein>
    <submittedName>
        <fullName evidence="3">Mitochondrial import inner membrane translocase subunit Tim29</fullName>
    </submittedName>
</protein>
<dbReference type="Pfam" id="PF10171">
    <property type="entry name" value="Tim29"/>
    <property type="match status" value="1"/>
</dbReference>
<accession>A0A6P4J964</accession>
<dbReference type="InterPro" id="IPR019322">
    <property type="entry name" value="TIMM29"/>
</dbReference>
<evidence type="ECO:0000313" key="2">
    <source>
        <dbReference type="Proteomes" id="UP001652661"/>
    </source>
</evidence>
<reference evidence="3" key="1">
    <citation type="submission" date="2025-08" db="UniProtKB">
        <authorList>
            <consortium name="RefSeq"/>
        </authorList>
    </citation>
    <scope>IDENTIFICATION</scope>
    <source>
        <strain evidence="3">14028-0561.14</strain>
        <tissue evidence="3">Whole fly</tissue>
    </source>
</reference>
<sequence length="232" mass="27656">MIYRSHRYISQSATADEEKAKQRNSRTRYLSPRRFRHNTNKSQSEMRLIRITALRQRLADKLVMPERLKDTFVEKWIKYWNGLMRDYSEVAVGVVRESYARPKKALFYGTGLVLLYKSAVNNPSEDCFMTLLRRDTNRMITVAKDQQNPVAAEYLLTLEQAVNQKKLRLLSLGICTLLWVDLYDEDDCTYPAICEYTKVGLLNFHERVIDVGFWNEFWRLRWKMRNFDVNYL</sequence>
<dbReference type="GO" id="GO:0042721">
    <property type="term" value="C:TIM22 mitochondrial import inner membrane insertion complex"/>
    <property type="evidence" value="ECO:0007669"/>
    <property type="project" value="InterPro"/>
</dbReference>